<evidence type="ECO:0000259" key="13">
    <source>
        <dbReference type="PROSITE" id="PS51007"/>
    </source>
</evidence>
<keyword evidence="3 10" id="KW-0349">Heme</keyword>
<dbReference type="PROSITE" id="PS51003">
    <property type="entry name" value="CYTB_CTER"/>
    <property type="match status" value="1"/>
</dbReference>
<feature type="domain" description="Cytochrome b/b6 C-terminal region profile" evidence="12">
    <location>
        <begin position="33"/>
        <end position="161"/>
    </location>
</feature>
<evidence type="ECO:0000256" key="6">
    <source>
        <dbReference type="ARBA" id="ARBA00022982"/>
    </source>
</evidence>
<dbReference type="PROSITE" id="PS51007">
    <property type="entry name" value="CYTC"/>
    <property type="match status" value="1"/>
</dbReference>
<gene>
    <name evidence="14" type="ORF">OMP40_30075</name>
</gene>
<evidence type="ECO:0000313" key="14">
    <source>
        <dbReference type="EMBL" id="MDG0813079.1"/>
    </source>
</evidence>
<dbReference type="Proteomes" id="UP001153404">
    <property type="component" value="Unassembled WGS sequence"/>
</dbReference>
<evidence type="ECO:0000256" key="9">
    <source>
        <dbReference type="ARBA" id="ARBA00023136"/>
    </source>
</evidence>
<dbReference type="GO" id="GO:0009055">
    <property type="term" value="F:electron transfer activity"/>
    <property type="evidence" value="ECO:0007669"/>
    <property type="project" value="InterPro"/>
</dbReference>
<dbReference type="GO" id="GO:0016491">
    <property type="term" value="F:oxidoreductase activity"/>
    <property type="evidence" value="ECO:0007669"/>
    <property type="project" value="InterPro"/>
</dbReference>
<dbReference type="InterPro" id="IPR036909">
    <property type="entry name" value="Cyt_c-like_dom_sf"/>
</dbReference>
<dbReference type="Gene3D" id="1.10.760.10">
    <property type="entry name" value="Cytochrome c-like domain"/>
    <property type="match status" value="1"/>
</dbReference>
<dbReference type="Gene3D" id="1.20.810.10">
    <property type="entry name" value="Cytochrome Bc1 Complex, Chain C"/>
    <property type="match status" value="1"/>
</dbReference>
<dbReference type="GO" id="GO:0016020">
    <property type="term" value="C:membrane"/>
    <property type="evidence" value="ECO:0007669"/>
    <property type="project" value="UniProtKB-SubCell"/>
</dbReference>
<reference evidence="14" key="1">
    <citation type="submission" date="2022-10" db="EMBL/GenBank/DDBJ databases">
        <title>Comparative genomic analysis of Cohnella hashimotonis sp. nov., isolated from the International Space Station.</title>
        <authorList>
            <person name="Simpson A."/>
            <person name="Venkateswaran K."/>
        </authorList>
    </citation>
    <scope>NUCLEOTIDE SEQUENCE</scope>
    <source>
        <strain evidence="14">DSM 28161</strain>
    </source>
</reference>
<keyword evidence="6" id="KW-0249">Electron transport</keyword>
<evidence type="ECO:0000256" key="3">
    <source>
        <dbReference type="ARBA" id="ARBA00022617"/>
    </source>
</evidence>
<feature type="transmembrane region" description="Helical" evidence="11">
    <location>
        <begin position="142"/>
        <end position="163"/>
    </location>
</feature>
<keyword evidence="8 10" id="KW-0408">Iron</keyword>
<keyword evidence="2" id="KW-0813">Transport</keyword>
<name>A0A9X4KXE2_9BACL</name>
<feature type="transmembrane region" description="Helical" evidence="11">
    <location>
        <begin position="47"/>
        <end position="68"/>
    </location>
</feature>
<protein>
    <submittedName>
        <fullName evidence="14">C-type cytochrome</fullName>
    </submittedName>
</protein>
<evidence type="ECO:0000256" key="8">
    <source>
        <dbReference type="ARBA" id="ARBA00023004"/>
    </source>
</evidence>
<dbReference type="InterPro" id="IPR036150">
    <property type="entry name" value="Cyt_b/b6_C_sf"/>
</dbReference>
<dbReference type="Pfam" id="PF13442">
    <property type="entry name" value="Cytochrome_CBB3"/>
    <property type="match status" value="1"/>
</dbReference>
<dbReference type="PANTHER" id="PTHR37823:SF4">
    <property type="entry name" value="MENAQUINOL-CYTOCHROME C REDUCTASE CYTOCHROME B_C SUBUNIT"/>
    <property type="match status" value="1"/>
</dbReference>
<evidence type="ECO:0000313" key="15">
    <source>
        <dbReference type="Proteomes" id="UP001153404"/>
    </source>
</evidence>
<dbReference type="SUPFAM" id="SSF81648">
    <property type="entry name" value="a domain/subunit of cytochrome bc1 complex (Ubiquinol-cytochrome c reductase)"/>
    <property type="match status" value="1"/>
</dbReference>
<dbReference type="PANTHER" id="PTHR37823">
    <property type="entry name" value="CYTOCHROME C-553-LIKE"/>
    <property type="match status" value="1"/>
</dbReference>
<dbReference type="InterPro" id="IPR005798">
    <property type="entry name" value="Cyt_b/b6_C"/>
</dbReference>
<feature type="domain" description="Cytochrome c" evidence="13">
    <location>
        <begin position="188"/>
        <end position="286"/>
    </location>
</feature>
<evidence type="ECO:0000256" key="11">
    <source>
        <dbReference type="SAM" id="Phobius"/>
    </source>
</evidence>
<dbReference type="InterPro" id="IPR027387">
    <property type="entry name" value="Cytb/b6-like_sf"/>
</dbReference>
<dbReference type="AlphaFoldDB" id="A0A9X4KXE2"/>
<dbReference type="Pfam" id="PF00032">
    <property type="entry name" value="Cytochrom_B_C"/>
    <property type="match status" value="1"/>
</dbReference>
<proteinExistence type="predicted"/>
<evidence type="ECO:0000259" key="12">
    <source>
        <dbReference type="PROSITE" id="PS51003"/>
    </source>
</evidence>
<keyword evidence="9 11" id="KW-0472">Membrane</keyword>
<dbReference type="SUPFAM" id="SSF46626">
    <property type="entry name" value="Cytochrome c"/>
    <property type="match status" value="1"/>
</dbReference>
<evidence type="ECO:0000256" key="1">
    <source>
        <dbReference type="ARBA" id="ARBA00004141"/>
    </source>
</evidence>
<keyword evidence="5 10" id="KW-0479">Metal-binding</keyword>
<sequence length="290" mass="32098">MAHGKGNSNEKIVFVGDSRIRKPHPDKPAPPDYTAFPGKSEAFIPNFLLKEWMAGVVVLVGFLTLTIAEPAPLGYPANPLNGAFIPMPDWYFLFIYQLLKYPYTSENYIVLGTIGIPAIMFGALFLAPFLDTGKERRFYRRPIASALMFVTLIASVYLTWVSWHHYTKELEANGTIPEHIEREMKSEEQIAEGKGRFIYGKEKVPALVAPEDEAFSVTMKAQCIACHGTELQGQVGPMLAGIGDTLSHDEIKEIVTNGKGDGMPSFKGTLSDEEIDKVATWLAKQKVAAE</sequence>
<accession>A0A9X4KXE2</accession>
<comment type="subcellular location">
    <subcellularLocation>
        <location evidence="1">Membrane</location>
        <topology evidence="1">Multi-pass membrane protein</topology>
    </subcellularLocation>
</comment>
<evidence type="ECO:0000256" key="4">
    <source>
        <dbReference type="ARBA" id="ARBA00022692"/>
    </source>
</evidence>
<dbReference type="InterPro" id="IPR008168">
    <property type="entry name" value="Cyt_C_IC"/>
</dbReference>
<evidence type="ECO:0000256" key="5">
    <source>
        <dbReference type="ARBA" id="ARBA00022723"/>
    </source>
</evidence>
<keyword evidence="15" id="KW-1185">Reference proteome</keyword>
<dbReference type="GO" id="GO:0020037">
    <property type="term" value="F:heme binding"/>
    <property type="evidence" value="ECO:0007669"/>
    <property type="project" value="InterPro"/>
</dbReference>
<evidence type="ECO:0000256" key="7">
    <source>
        <dbReference type="ARBA" id="ARBA00022989"/>
    </source>
</evidence>
<dbReference type="InterPro" id="IPR009056">
    <property type="entry name" value="Cyt_c-like_dom"/>
</dbReference>
<dbReference type="InterPro" id="IPR051811">
    <property type="entry name" value="Cytochrome_c550/c551-like"/>
</dbReference>
<dbReference type="PRINTS" id="PR00605">
    <property type="entry name" value="CYTCHROMECIC"/>
</dbReference>
<dbReference type="RefSeq" id="WP_277536827.1">
    <property type="nucleotide sequence ID" value="NZ_JAPDIA010000008.1"/>
</dbReference>
<keyword evidence="4 11" id="KW-0812">Transmembrane</keyword>
<comment type="caution">
    <text evidence="14">The sequence shown here is derived from an EMBL/GenBank/DDBJ whole genome shotgun (WGS) entry which is preliminary data.</text>
</comment>
<evidence type="ECO:0000256" key="2">
    <source>
        <dbReference type="ARBA" id="ARBA00022448"/>
    </source>
</evidence>
<feature type="transmembrane region" description="Helical" evidence="11">
    <location>
        <begin position="108"/>
        <end position="130"/>
    </location>
</feature>
<keyword evidence="7 11" id="KW-1133">Transmembrane helix</keyword>
<dbReference type="EMBL" id="JAPDIA010000008">
    <property type="protein sequence ID" value="MDG0813079.1"/>
    <property type="molecule type" value="Genomic_DNA"/>
</dbReference>
<evidence type="ECO:0000256" key="10">
    <source>
        <dbReference type="PROSITE-ProRule" id="PRU00433"/>
    </source>
</evidence>
<organism evidence="14 15">
    <name type="scientific">Cohnella rhizosphaerae</name>
    <dbReference type="NCBI Taxonomy" id="1457232"/>
    <lineage>
        <taxon>Bacteria</taxon>
        <taxon>Bacillati</taxon>
        <taxon>Bacillota</taxon>
        <taxon>Bacilli</taxon>
        <taxon>Bacillales</taxon>
        <taxon>Paenibacillaceae</taxon>
        <taxon>Cohnella</taxon>
    </lineage>
</organism>
<dbReference type="GO" id="GO:0005506">
    <property type="term" value="F:iron ion binding"/>
    <property type="evidence" value="ECO:0007669"/>
    <property type="project" value="InterPro"/>
</dbReference>